<reference evidence="3" key="2">
    <citation type="submission" date="2015-01" db="EMBL/GenBank/DDBJ databases">
        <title>Evolutionary Origins and Diversification of the Mycorrhizal Mutualists.</title>
        <authorList>
            <consortium name="DOE Joint Genome Institute"/>
            <consortium name="Mycorrhizal Genomics Consortium"/>
            <person name="Kohler A."/>
            <person name="Kuo A."/>
            <person name="Nagy L.G."/>
            <person name="Floudas D."/>
            <person name="Copeland A."/>
            <person name="Barry K.W."/>
            <person name="Cichocki N."/>
            <person name="Veneault-Fourrey C."/>
            <person name="LaButti K."/>
            <person name="Lindquist E.A."/>
            <person name="Lipzen A."/>
            <person name="Lundell T."/>
            <person name="Morin E."/>
            <person name="Murat C."/>
            <person name="Riley R."/>
            <person name="Ohm R."/>
            <person name="Sun H."/>
            <person name="Tunlid A."/>
            <person name="Henrissat B."/>
            <person name="Grigoriev I.V."/>
            <person name="Hibbett D.S."/>
            <person name="Martin F."/>
        </authorList>
    </citation>
    <scope>NUCLEOTIDE SEQUENCE [LARGE SCALE GENOMIC DNA]</scope>
    <source>
        <strain evidence="3">Foug A</strain>
    </source>
</reference>
<dbReference type="AlphaFoldDB" id="A0A0C3A5Z2"/>
<protein>
    <submittedName>
        <fullName evidence="2">Uncharacterized protein</fullName>
    </submittedName>
</protein>
<evidence type="ECO:0000256" key="1">
    <source>
        <dbReference type="SAM" id="MobiDB-lite"/>
    </source>
</evidence>
<reference evidence="2 3" key="1">
    <citation type="submission" date="2014-04" db="EMBL/GenBank/DDBJ databases">
        <authorList>
            <consortium name="DOE Joint Genome Institute"/>
            <person name="Kuo A."/>
            <person name="Kohler A."/>
            <person name="Nagy L.G."/>
            <person name="Floudas D."/>
            <person name="Copeland A."/>
            <person name="Barry K.W."/>
            <person name="Cichocki N."/>
            <person name="Veneault-Fourrey C."/>
            <person name="LaButti K."/>
            <person name="Lindquist E.A."/>
            <person name="Lipzen A."/>
            <person name="Lundell T."/>
            <person name="Morin E."/>
            <person name="Murat C."/>
            <person name="Sun H."/>
            <person name="Tunlid A."/>
            <person name="Henrissat B."/>
            <person name="Grigoriev I.V."/>
            <person name="Hibbett D.S."/>
            <person name="Martin F."/>
            <person name="Nordberg H.P."/>
            <person name="Cantor M.N."/>
            <person name="Hua S.X."/>
        </authorList>
    </citation>
    <scope>NUCLEOTIDE SEQUENCE [LARGE SCALE GENOMIC DNA]</scope>
    <source>
        <strain evidence="2 3">Foug A</strain>
    </source>
</reference>
<dbReference type="InParanoid" id="A0A0C3A5Z2"/>
<dbReference type="HOGENOM" id="CLU_681792_0_0_1"/>
<gene>
    <name evidence="2" type="ORF">SCLCIDRAFT_971204</name>
</gene>
<proteinExistence type="predicted"/>
<evidence type="ECO:0000313" key="2">
    <source>
        <dbReference type="EMBL" id="KIM60122.1"/>
    </source>
</evidence>
<feature type="region of interest" description="Disordered" evidence="1">
    <location>
        <begin position="179"/>
        <end position="201"/>
    </location>
</feature>
<accession>A0A0C3A5Z2</accession>
<dbReference type="OrthoDB" id="2678679at2759"/>
<dbReference type="Proteomes" id="UP000053989">
    <property type="component" value="Unassembled WGS sequence"/>
</dbReference>
<organism evidence="2 3">
    <name type="scientific">Scleroderma citrinum Foug A</name>
    <dbReference type="NCBI Taxonomy" id="1036808"/>
    <lineage>
        <taxon>Eukaryota</taxon>
        <taxon>Fungi</taxon>
        <taxon>Dikarya</taxon>
        <taxon>Basidiomycota</taxon>
        <taxon>Agaricomycotina</taxon>
        <taxon>Agaricomycetes</taxon>
        <taxon>Agaricomycetidae</taxon>
        <taxon>Boletales</taxon>
        <taxon>Sclerodermatineae</taxon>
        <taxon>Sclerodermataceae</taxon>
        <taxon>Scleroderma</taxon>
    </lineage>
</organism>
<name>A0A0C3A5Z2_9AGAM</name>
<feature type="region of interest" description="Disordered" evidence="1">
    <location>
        <begin position="331"/>
        <end position="363"/>
    </location>
</feature>
<evidence type="ECO:0000313" key="3">
    <source>
        <dbReference type="Proteomes" id="UP000053989"/>
    </source>
</evidence>
<keyword evidence="3" id="KW-1185">Reference proteome</keyword>
<dbReference type="EMBL" id="KN822066">
    <property type="protein sequence ID" value="KIM60122.1"/>
    <property type="molecule type" value="Genomic_DNA"/>
</dbReference>
<sequence length="404" mass="41420">MEGFVCKEDTGGYQNVTVLPVAISGDRAANAASASHQIGGLTSIDQAASHQTGGLHREEGIDQVTSHQTGGLPPEERIDQAASHQRRGILPEEVVGQVASHQTGGLPPAERIDQAASYQKRSLPPEEVITQVASHQTGGLPPEERIIQVASHQGGCLLPEESEDQVAVLSCQANGVPSEELAGQAGNNSAATAGPSVGDRTPIAVTDEQTQDSSAVGGGGSATSGEIPDVVMEEHIQLGVQACTSGADDQAGYACAAAGEPVDVVMAELNQNGGPPIVDMALAAAKEIPNVVMEEGEIRNHGPASVRHDQIQDPDGQGVVVSAPRTKDTIGSDVVVPTQGKGKGKGKGKDKDNMGKTKKSGPTLPAFSLTLVHGDSLILTGDDYDCQIERIGISLLVFGSGDGA</sequence>